<feature type="transmembrane region" description="Helical" evidence="6">
    <location>
        <begin position="121"/>
        <end position="141"/>
    </location>
</feature>
<organism evidence="7">
    <name type="scientific">Lepeophtheirus salmonis</name>
    <name type="common">Salmon louse</name>
    <name type="synonym">Caligus salmonis</name>
    <dbReference type="NCBI Taxonomy" id="72036"/>
    <lineage>
        <taxon>Eukaryota</taxon>
        <taxon>Metazoa</taxon>
        <taxon>Ecdysozoa</taxon>
        <taxon>Arthropoda</taxon>
        <taxon>Crustacea</taxon>
        <taxon>Multicrustacea</taxon>
        <taxon>Hexanauplia</taxon>
        <taxon>Copepoda</taxon>
        <taxon>Siphonostomatoida</taxon>
        <taxon>Caligidae</taxon>
        <taxon>Lepeophtheirus</taxon>
    </lineage>
</organism>
<evidence type="ECO:0000256" key="3">
    <source>
        <dbReference type="ARBA" id="ARBA00022989"/>
    </source>
</evidence>
<proteinExistence type="inferred from homology"/>
<accession>A0A0K2SYK8</accession>
<keyword evidence="2 6" id="KW-0812">Transmembrane</keyword>
<dbReference type="InterPro" id="IPR051085">
    <property type="entry name" value="MB_O-acyltransferase"/>
</dbReference>
<evidence type="ECO:0000313" key="7">
    <source>
        <dbReference type="EMBL" id="CDW18640.1"/>
    </source>
</evidence>
<feature type="transmembrane region" description="Helical" evidence="6">
    <location>
        <begin position="162"/>
        <end position="180"/>
    </location>
</feature>
<feature type="transmembrane region" description="Helical" evidence="6">
    <location>
        <begin position="13"/>
        <end position="32"/>
    </location>
</feature>
<dbReference type="PANTHER" id="PTHR13285">
    <property type="entry name" value="ACYLTRANSFERASE"/>
    <property type="match status" value="1"/>
</dbReference>
<feature type="transmembrane region" description="Helical" evidence="6">
    <location>
        <begin position="246"/>
        <end position="265"/>
    </location>
</feature>
<evidence type="ECO:0000256" key="1">
    <source>
        <dbReference type="ARBA" id="ARBA00004141"/>
    </source>
</evidence>
<reference evidence="7" key="1">
    <citation type="submission" date="2014-05" db="EMBL/GenBank/DDBJ databases">
        <authorList>
            <person name="Chronopoulou M."/>
        </authorList>
    </citation>
    <scope>NUCLEOTIDE SEQUENCE</scope>
    <source>
        <tissue evidence="7">Whole organism</tissue>
    </source>
</reference>
<protein>
    <submittedName>
        <fullName evidence="7">Proteincysteine Npalmitoyltransferase Rasplike [Bombus impatiens]</fullName>
    </submittedName>
</protein>
<feature type="transmembrane region" description="Helical" evidence="6">
    <location>
        <begin position="391"/>
        <end position="412"/>
    </location>
</feature>
<evidence type="ECO:0000256" key="2">
    <source>
        <dbReference type="ARBA" id="ARBA00022692"/>
    </source>
</evidence>
<feature type="transmembrane region" description="Helical" evidence="6">
    <location>
        <begin position="91"/>
        <end position="115"/>
    </location>
</feature>
<dbReference type="InterPro" id="IPR004299">
    <property type="entry name" value="MBOAT_fam"/>
</dbReference>
<sequence length="500" mass="59446">MTGIVVGLPRFEIWLYFSVWISSTIISVFEVYRNSKVFKKSKSWLHNVDSTDQEWMNLSEFIINSLLPACCMHFIVSQTIRRIYKGLMFEINFLLSSLFYAHILGIDALVFLYIIGFSFYLAGFFKSWFFVWVLAGAWKYFVKMEVGGPHGILWELHYVDLFRFYILFTWLLLRGIMYVMDVARGSAPGMERDGNLIISFIQGYIRLMAYFLYIPSMLGSPLFMYKSFYNAMKKDYEPWTSFRAEKFFLSVVRYIFWWGMSEAMIRTFFNGKMGQKPEYLLKTSPWLLCGIAYMSGQFFMLKYVVFYGMTRPFGLEDGIDDYPEHPKCIARIYSYSAMWRHFDRGLYWFIRDYIYRPIIREEYRNSLLWKFISSLISFSFVFIYHGTYKVIFIWSIMNLIAVSIESLGKWISKSVKYRQLLDATLSPRGQRRFYCICMTPLLLFSFLSNIYFFIGLKPGHIYISRILSMSIKHQMVLVFVLYSGIQSSVELERKEMFKLT</sequence>
<evidence type="ECO:0000256" key="4">
    <source>
        <dbReference type="ARBA" id="ARBA00023136"/>
    </source>
</evidence>
<dbReference type="Pfam" id="PF03062">
    <property type="entry name" value="MBOAT"/>
    <property type="match status" value="1"/>
</dbReference>
<dbReference type="GO" id="GO:0016409">
    <property type="term" value="F:palmitoyltransferase activity"/>
    <property type="evidence" value="ECO:0007669"/>
    <property type="project" value="TreeGrafter"/>
</dbReference>
<keyword evidence="7" id="KW-0808">Transferase</keyword>
<dbReference type="EMBL" id="HACA01001279">
    <property type="protein sequence ID" value="CDW18640.1"/>
    <property type="molecule type" value="Transcribed_RNA"/>
</dbReference>
<dbReference type="AlphaFoldDB" id="A0A0K2SYK8"/>
<feature type="transmembrane region" description="Helical" evidence="6">
    <location>
        <begin position="285"/>
        <end position="305"/>
    </location>
</feature>
<dbReference type="GO" id="GO:0005783">
    <property type="term" value="C:endoplasmic reticulum"/>
    <property type="evidence" value="ECO:0007669"/>
    <property type="project" value="TreeGrafter"/>
</dbReference>
<comment type="similarity">
    <text evidence="5">Belongs to the membrane-bound acyltransferase family. HHAT subfamily.</text>
</comment>
<keyword evidence="3 6" id="KW-1133">Transmembrane helix</keyword>
<keyword evidence="4 6" id="KW-0472">Membrane</keyword>
<feature type="transmembrane region" description="Helical" evidence="6">
    <location>
        <begin position="433"/>
        <end position="454"/>
    </location>
</feature>
<feature type="transmembrane region" description="Helical" evidence="6">
    <location>
        <begin position="367"/>
        <end position="385"/>
    </location>
</feature>
<evidence type="ECO:0000256" key="5">
    <source>
        <dbReference type="ARBA" id="ARBA00038268"/>
    </source>
</evidence>
<dbReference type="PANTHER" id="PTHR13285:SF18">
    <property type="entry name" value="PROTEIN-CYSTEINE N-PALMITOYLTRANSFERASE RASP"/>
    <property type="match status" value="1"/>
</dbReference>
<evidence type="ECO:0000256" key="6">
    <source>
        <dbReference type="SAM" id="Phobius"/>
    </source>
</evidence>
<dbReference type="OrthoDB" id="420606at2759"/>
<comment type="subcellular location">
    <subcellularLocation>
        <location evidence="1">Membrane</location>
        <topology evidence="1">Multi-pass membrane protein</topology>
    </subcellularLocation>
</comment>
<dbReference type="GO" id="GO:0016020">
    <property type="term" value="C:membrane"/>
    <property type="evidence" value="ECO:0007669"/>
    <property type="project" value="UniProtKB-SubCell"/>
</dbReference>
<name>A0A0K2SYK8_LEPSM</name>
<feature type="transmembrane region" description="Helical" evidence="6">
    <location>
        <begin position="200"/>
        <end position="225"/>
    </location>
</feature>